<evidence type="ECO:0000256" key="2">
    <source>
        <dbReference type="ARBA" id="ARBA00004776"/>
    </source>
</evidence>
<keyword evidence="9 13" id="KW-1133">Transmembrane helix</keyword>
<evidence type="ECO:0000256" key="12">
    <source>
        <dbReference type="ARBA" id="ARBA00034030"/>
    </source>
</evidence>
<feature type="transmembrane region" description="Helical" evidence="13">
    <location>
        <begin position="20"/>
        <end position="41"/>
    </location>
</feature>
<comment type="subcellular location">
    <subcellularLocation>
        <location evidence="1">Cell membrane</location>
        <topology evidence="1">Multi-pass membrane protein</topology>
    </subcellularLocation>
</comment>
<dbReference type="InterPro" id="IPR020959">
    <property type="entry name" value="ArabinofuranosylTrfase_AftA_C"/>
</dbReference>
<feature type="transmembrane region" description="Helical" evidence="13">
    <location>
        <begin position="404"/>
        <end position="424"/>
    </location>
</feature>
<evidence type="ECO:0000256" key="7">
    <source>
        <dbReference type="ARBA" id="ARBA00022679"/>
    </source>
</evidence>
<evidence type="ECO:0000256" key="10">
    <source>
        <dbReference type="ARBA" id="ARBA00023136"/>
    </source>
</evidence>
<feature type="transmembrane region" description="Helical" evidence="13">
    <location>
        <begin position="341"/>
        <end position="361"/>
    </location>
</feature>
<comment type="pathway">
    <text evidence="2">Cell wall biogenesis; cell wall polysaccharide biosynthesis.</text>
</comment>
<protein>
    <recommendedName>
        <fullName evidence="5">Galactan 5-O-arabinofuranosyltransferase</fullName>
        <ecNumber evidence="4">2.4.2.46</ecNumber>
    </recommendedName>
    <alternativeName>
        <fullName evidence="11">Arabinofuranosyltransferase AftA</fullName>
    </alternativeName>
</protein>
<name>A0ABS8P4Z4_9PSEU</name>
<evidence type="ECO:0000256" key="4">
    <source>
        <dbReference type="ARBA" id="ARBA00012037"/>
    </source>
</evidence>
<feature type="domain" description="Arabinofuranosyltransferase AftA C-terminal" evidence="14">
    <location>
        <begin position="429"/>
        <end position="598"/>
    </location>
</feature>
<feature type="transmembrane region" description="Helical" evidence="13">
    <location>
        <begin position="310"/>
        <end position="329"/>
    </location>
</feature>
<feature type="domain" description="Arabinofuranosyltransferase AftA N-terminal" evidence="15">
    <location>
        <begin position="3"/>
        <end position="392"/>
    </location>
</feature>
<proteinExistence type="inferred from homology"/>
<keyword evidence="17" id="KW-1185">Reference proteome</keyword>
<comment type="similarity">
    <text evidence="3">Belongs to the glycosyltransferase 85 family.</text>
</comment>
<feature type="transmembrane region" description="Helical" evidence="13">
    <location>
        <begin position="263"/>
        <end position="290"/>
    </location>
</feature>
<evidence type="ECO:0000259" key="14">
    <source>
        <dbReference type="Pfam" id="PF12249"/>
    </source>
</evidence>
<evidence type="ECO:0000256" key="8">
    <source>
        <dbReference type="ARBA" id="ARBA00022692"/>
    </source>
</evidence>
<evidence type="ECO:0000256" key="11">
    <source>
        <dbReference type="ARBA" id="ARBA00033184"/>
    </source>
</evidence>
<evidence type="ECO:0000313" key="16">
    <source>
        <dbReference type="EMBL" id="MCD2193319.1"/>
    </source>
</evidence>
<evidence type="ECO:0000313" key="17">
    <source>
        <dbReference type="Proteomes" id="UP001199469"/>
    </source>
</evidence>
<gene>
    <name evidence="16" type="ORF">LQ327_07955</name>
</gene>
<feature type="transmembrane region" description="Helical" evidence="13">
    <location>
        <begin position="136"/>
        <end position="155"/>
    </location>
</feature>
<comment type="caution">
    <text evidence="16">The sequence shown here is derived from an EMBL/GenBank/DDBJ whole genome shotgun (WGS) entry which is preliminary data.</text>
</comment>
<dbReference type="Pfam" id="PF12250">
    <property type="entry name" value="AftA_N"/>
    <property type="match status" value="1"/>
</dbReference>
<comment type="catalytic activity">
    <reaction evidence="12">
        <text>Adds an alpha-D-arabinofuranosyl group from trans,octacis-decaprenylphospho-beta-D-arabinofuranose at the 5-O-position of the eighth, tenth and twelfth galactofuranose unit of the galactofuranan chain of [beta-D-galactofuranosyl-(1-&gt;5)-beta-D-galactofuranosyl-(1-&gt;6)]14-beta-D-galactofuranosyl-(1-&gt;5)-beta-D-galactofuranosyl-(1-&gt;4)-alpha-L-rhamnopyranosyl-(1-&gt;3)-N-acetyl-alpha-D-glucosaminyl-diphospho-trans,octacis-decaprenol.</text>
        <dbReference type="EC" id="2.4.2.46"/>
    </reaction>
</comment>
<evidence type="ECO:0000259" key="15">
    <source>
        <dbReference type="Pfam" id="PF12250"/>
    </source>
</evidence>
<feature type="transmembrane region" description="Helical" evidence="13">
    <location>
        <begin position="162"/>
        <end position="178"/>
    </location>
</feature>
<feature type="transmembrane region" description="Helical" evidence="13">
    <location>
        <begin position="48"/>
        <end position="69"/>
    </location>
</feature>
<evidence type="ECO:0000256" key="6">
    <source>
        <dbReference type="ARBA" id="ARBA00022475"/>
    </source>
</evidence>
<sequence length="599" mass="63788">MCLVLQAAISRLRVPFPTYAGTAVAATVGAVVVGVLVWIAARESRARSAVATLAVPGLLAALVTLWLGMLLQGTRYYLGGISIDQSFRTQALARYAATWSLADMNYLGLPSYYPAGWFWLGGRAADLAGVPAWEFYKIWAILTLAVAAWAAFAAWRLVVTPGRAVLVATATAVVGLGVSSAEPYAWLLVAPMPPIAVIVWHAIRADETRLRGLALAATGVYLGVAAMTYSLHAGFFGVYVVLAALIPTRGRPGRHLVPRITRAAVVVVIGLVLALVVWAPFVVAALAGGVPRSDAQRYLPYDGAVWTFPMLQPSSIGAMCLVGLIGIVLGWTVHERLARPLAVLVLLVYAWFALTLPALLVGQTTLAFRLSPVVELVLVCAGVLTAVEAVLFARTRWPALGGRLLALGGLLAVVVLAACAQGALSADDDTVKEAYSDPYPSTGAPAVGAFDPSRSDSWAPQLVGAVQQGSGRPASDLVVLGGPTQFYVDAPFHGFQQSTPHYANPLAHYEQRNDAVRQWSRASDPSDLLRRLDASPWPAPRAFLFSRGPGGSLTTNIVHDVFPQYPNVSSETVSFPGRLFDSPAFERRDIGPWTVVVRR</sequence>
<dbReference type="EMBL" id="JAJNDB010000001">
    <property type="protein sequence ID" value="MCD2193319.1"/>
    <property type="molecule type" value="Genomic_DNA"/>
</dbReference>
<evidence type="ECO:0000256" key="5">
    <source>
        <dbReference type="ARBA" id="ARBA00020482"/>
    </source>
</evidence>
<dbReference type="EC" id="2.4.2.46" evidence="4"/>
<evidence type="ECO:0000256" key="13">
    <source>
        <dbReference type="SAM" id="Phobius"/>
    </source>
</evidence>
<feature type="transmembrane region" description="Helical" evidence="13">
    <location>
        <begin position="373"/>
        <end position="392"/>
    </location>
</feature>
<dbReference type="InterPro" id="IPR020963">
    <property type="entry name" value="ArabinofuranosylTrfase_AftA_N"/>
</dbReference>
<keyword evidence="7" id="KW-0808">Transferase</keyword>
<reference evidence="16 17" key="1">
    <citation type="submission" date="2021-11" db="EMBL/GenBank/DDBJ databases">
        <title>Draft genome sequence of Actinomycetospora sp. SF1 isolated from the rhizosphere soil.</title>
        <authorList>
            <person name="Duangmal K."/>
            <person name="Chantavorakit T."/>
        </authorList>
    </citation>
    <scope>NUCLEOTIDE SEQUENCE [LARGE SCALE GENOMIC DNA]</scope>
    <source>
        <strain evidence="16 17">TBRC 5722</strain>
    </source>
</reference>
<accession>A0ABS8P4Z4</accession>
<evidence type="ECO:0000256" key="1">
    <source>
        <dbReference type="ARBA" id="ARBA00004651"/>
    </source>
</evidence>
<keyword evidence="10 13" id="KW-0472">Membrane</keyword>
<evidence type="ECO:0000256" key="9">
    <source>
        <dbReference type="ARBA" id="ARBA00022989"/>
    </source>
</evidence>
<keyword evidence="6" id="KW-1003">Cell membrane</keyword>
<dbReference type="Pfam" id="PF12249">
    <property type="entry name" value="AftA_C"/>
    <property type="match status" value="1"/>
</dbReference>
<organism evidence="16 17">
    <name type="scientific">Actinomycetospora endophytica</name>
    <dbReference type="NCBI Taxonomy" id="2291215"/>
    <lineage>
        <taxon>Bacteria</taxon>
        <taxon>Bacillati</taxon>
        <taxon>Actinomycetota</taxon>
        <taxon>Actinomycetes</taxon>
        <taxon>Pseudonocardiales</taxon>
        <taxon>Pseudonocardiaceae</taxon>
        <taxon>Actinomycetospora</taxon>
    </lineage>
</organism>
<evidence type="ECO:0000256" key="3">
    <source>
        <dbReference type="ARBA" id="ARBA00009655"/>
    </source>
</evidence>
<keyword evidence="8 13" id="KW-0812">Transmembrane</keyword>
<dbReference type="Proteomes" id="UP001199469">
    <property type="component" value="Unassembled WGS sequence"/>
</dbReference>